<dbReference type="Gene3D" id="3.40.30.10">
    <property type="entry name" value="Glutaredoxin"/>
    <property type="match status" value="1"/>
</dbReference>
<dbReference type="GO" id="GO:0006749">
    <property type="term" value="P:glutathione metabolic process"/>
    <property type="evidence" value="ECO:0007669"/>
    <property type="project" value="InterPro"/>
</dbReference>
<dbReference type="InterPro" id="IPR040079">
    <property type="entry name" value="Glutathione_S-Trfase"/>
</dbReference>
<comment type="caution">
    <text evidence="7">The sequence shown here is derived from an EMBL/GenBank/DDBJ whole genome shotgun (WGS) entry which is preliminary data.</text>
</comment>
<dbReference type="SFLD" id="SFLDS00019">
    <property type="entry name" value="Glutathione_Transferase_(cytos"/>
    <property type="match status" value="1"/>
</dbReference>
<dbReference type="SUPFAM" id="SSF47616">
    <property type="entry name" value="GST C-terminal domain-like"/>
    <property type="match status" value="1"/>
</dbReference>
<dbReference type="PANTHER" id="PTHR11260">
    <property type="entry name" value="GLUTATHIONE S-TRANSFERASE, GST, SUPERFAMILY, GST DOMAIN CONTAINING"/>
    <property type="match status" value="1"/>
</dbReference>
<dbReference type="Pfam" id="PF02798">
    <property type="entry name" value="GST_N"/>
    <property type="match status" value="1"/>
</dbReference>
<dbReference type="Gene3D" id="1.20.1050.10">
    <property type="match status" value="1"/>
</dbReference>
<evidence type="ECO:0000256" key="4">
    <source>
        <dbReference type="RuleBase" id="RU003494"/>
    </source>
</evidence>
<dbReference type="SUPFAM" id="SSF52833">
    <property type="entry name" value="Thioredoxin-like"/>
    <property type="match status" value="1"/>
</dbReference>
<evidence type="ECO:0000313" key="8">
    <source>
        <dbReference type="Proteomes" id="UP000653305"/>
    </source>
</evidence>
<dbReference type="SFLD" id="SFLDG01152">
    <property type="entry name" value="Main.3:_Omega-_and_Tau-like"/>
    <property type="match status" value="1"/>
</dbReference>
<evidence type="ECO:0000256" key="2">
    <source>
        <dbReference type="ARBA" id="ARBA00022679"/>
    </source>
</evidence>
<comment type="catalytic activity">
    <reaction evidence="3">
        <text>RX + glutathione = an S-substituted glutathione + a halide anion + H(+)</text>
        <dbReference type="Rhea" id="RHEA:16437"/>
        <dbReference type="ChEBI" id="CHEBI:15378"/>
        <dbReference type="ChEBI" id="CHEBI:16042"/>
        <dbReference type="ChEBI" id="CHEBI:17792"/>
        <dbReference type="ChEBI" id="CHEBI:57925"/>
        <dbReference type="ChEBI" id="CHEBI:90779"/>
        <dbReference type="EC" id="2.5.1.18"/>
    </reaction>
</comment>
<dbReference type="PROSITE" id="PS50404">
    <property type="entry name" value="GST_NTER"/>
    <property type="match status" value="1"/>
</dbReference>
<dbReference type="Pfam" id="PF00043">
    <property type="entry name" value="GST_C"/>
    <property type="match status" value="1"/>
</dbReference>
<accession>A0A830CR07</accession>
<dbReference type="InterPro" id="IPR010987">
    <property type="entry name" value="Glutathione-S-Trfase_C-like"/>
</dbReference>
<dbReference type="EC" id="2.5.1.18" evidence="1"/>
<dbReference type="InterPro" id="IPR004045">
    <property type="entry name" value="Glutathione_S-Trfase_N"/>
</dbReference>
<keyword evidence="2 7" id="KW-0808">Transferase</keyword>
<reference evidence="7" key="1">
    <citation type="submission" date="2020-07" db="EMBL/GenBank/DDBJ databases">
        <title>Ethylene signaling mediates host invasion by parasitic plants.</title>
        <authorList>
            <person name="Yoshida S."/>
        </authorList>
    </citation>
    <scope>NUCLEOTIDE SEQUENCE</scope>
    <source>
        <strain evidence="7">Okayama</strain>
    </source>
</reference>
<dbReference type="GO" id="GO:0004364">
    <property type="term" value="F:glutathione transferase activity"/>
    <property type="evidence" value="ECO:0007669"/>
    <property type="project" value="UniProtKB-EC"/>
</dbReference>
<keyword evidence="8" id="KW-1185">Reference proteome</keyword>
<dbReference type="PANTHER" id="PTHR11260:SF676">
    <property type="entry name" value="GLUTATHIONE S-TRANSFERASE U8"/>
    <property type="match status" value="1"/>
</dbReference>
<dbReference type="InterPro" id="IPR045073">
    <property type="entry name" value="Omega/Tau-like"/>
</dbReference>
<name>A0A830CR07_9LAMI</name>
<dbReference type="InterPro" id="IPR036249">
    <property type="entry name" value="Thioredoxin-like_sf"/>
</dbReference>
<dbReference type="OrthoDB" id="4951845at2759"/>
<evidence type="ECO:0000259" key="6">
    <source>
        <dbReference type="PROSITE" id="PS50405"/>
    </source>
</evidence>
<dbReference type="PROSITE" id="PS50405">
    <property type="entry name" value="GST_CTER"/>
    <property type="match status" value="1"/>
</dbReference>
<dbReference type="FunFam" id="1.20.1050.10:FF:000012">
    <property type="entry name" value="Tau class glutathione S-transferase"/>
    <property type="match status" value="1"/>
</dbReference>
<dbReference type="InterPro" id="IPR036282">
    <property type="entry name" value="Glutathione-S-Trfase_C_sf"/>
</dbReference>
<proteinExistence type="inferred from homology"/>
<protein>
    <recommendedName>
        <fullName evidence="1">glutathione transferase</fullName>
        <ecNumber evidence="1">2.5.1.18</ecNumber>
    </recommendedName>
</protein>
<evidence type="ECO:0000256" key="1">
    <source>
        <dbReference type="ARBA" id="ARBA00012452"/>
    </source>
</evidence>
<dbReference type="Proteomes" id="UP000653305">
    <property type="component" value="Unassembled WGS sequence"/>
</dbReference>
<dbReference type="SFLD" id="SFLDG00358">
    <property type="entry name" value="Main_(cytGST)"/>
    <property type="match status" value="1"/>
</dbReference>
<dbReference type="InterPro" id="IPR004046">
    <property type="entry name" value="GST_C"/>
</dbReference>
<sequence>MGLKMKGVDYEFIDEDLKNKSALLLKFNPIYKKVPVLLHNGNPIAESLIILEYIDEAFPGPAIWPTDPYERAQARFWAKFIDEKCMPAMWKACWSTGEERDKAKEESEQLLKILENEIKDKGFFGCDKIGVIDIVACFIAYWFGIAAELVGLQLITQDKFPNLCKWADEFCNSIFVKEHLPPKDKLVEGFKFVLQAAAASKGTSSV</sequence>
<gene>
    <name evidence="7" type="ORF">PHJA_002441600</name>
</gene>
<dbReference type="EMBL" id="BMAC01000791">
    <property type="protein sequence ID" value="GFQ02978.1"/>
    <property type="molecule type" value="Genomic_DNA"/>
</dbReference>
<dbReference type="GO" id="GO:0005737">
    <property type="term" value="C:cytoplasm"/>
    <property type="evidence" value="ECO:0007669"/>
    <property type="project" value="TreeGrafter"/>
</dbReference>
<dbReference type="InterPro" id="IPR045074">
    <property type="entry name" value="GST_C_Tau"/>
</dbReference>
<organism evidence="7 8">
    <name type="scientific">Phtheirospermum japonicum</name>
    <dbReference type="NCBI Taxonomy" id="374723"/>
    <lineage>
        <taxon>Eukaryota</taxon>
        <taxon>Viridiplantae</taxon>
        <taxon>Streptophyta</taxon>
        <taxon>Embryophyta</taxon>
        <taxon>Tracheophyta</taxon>
        <taxon>Spermatophyta</taxon>
        <taxon>Magnoliopsida</taxon>
        <taxon>eudicotyledons</taxon>
        <taxon>Gunneridae</taxon>
        <taxon>Pentapetalae</taxon>
        <taxon>asterids</taxon>
        <taxon>lamiids</taxon>
        <taxon>Lamiales</taxon>
        <taxon>Orobanchaceae</taxon>
        <taxon>Orobanchaceae incertae sedis</taxon>
        <taxon>Phtheirospermum</taxon>
    </lineage>
</organism>
<evidence type="ECO:0000313" key="7">
    <source>
        <dbReference type="EMBL" id="GFQ02978.1"/>
    </source>
</evidence>
<evidence type="ECO:0000256" key="3">
    <source>
        <dbReference type="ARBA" id="ARBA00047960"/>
    </source>
</evidence>
<dbReference type="AlphaFoldDB" id="A0A830CR07"/>
<feature type="domain" description="GST N-terminal" evidence="5">
    <location>
        <begin position="1"/>
        <end position="62"/>
    </location>
</feature>
<dbReference type="CDD" id="cd03185">
    <property type="entry name" value="GST_C_Tau"/>
    <property type="match status" value="1"/>
</dbReference>
<evidence type="ECO:0000259" key="5">
    <source>
        <dbReference type="PROSITE" id="PS50404"/>
    </source>
</evidence>
<comment type="similarity">
    <text evidence="4">Belongs to the GST superfamily.</text>
</comment>
<feature type="domain" description="GST C-terminal" evidence="6">
    <location>
        <begin position="67"/>
        <end position="190"/>
    </location>
</feature>